<dbReference type="Proteomes" id="UP000604730">
    <property type="component" value="Unassembled WGS sequence"/>
</dbReference>
<evidence type="ECO:0000313" key="2">
    <source>
        <dbReference type="EMBL" id="MBK5896763.1"/>
    </source>
</evidence>
<dbReference type="Gene3D" id="3.60.21.10">
    <property type="match status" value="1"/>
</dbReference>
<protein>
    <submittedName>
        <fullName evidence="2">Metallophosphoesterase family protein</fullName>
    </submittedName>
</protein>
<comment type="caution">
    <text evidence="2">The sequence shown here is derived from an EMBL/GenBank/DDBJ whole genome shotgun (WGS) entry which is preliminary data.</text>
</comment>
<dbReference type="SUPFAM" id="SSF56300">
    <property type="entry name" value="Metallo-dependent phosphatases"/>
    <property type="match status" value="1"/>
</dbReference>
<evidence type="ECO:0000313" key="3">
    <source>
        <dbReference type="Proteomes" id="UP000604730"/>
    </source>
</evidence>
<accession>A0ABS1IXZ1</accession>
<sequence length="206" mass="25003">MRYYISDLHFFHEKLNDEMDNRGFRDVEEMHNYIINRWNTRVNKRDEVIVLGDLSYGKAEETNELLSRLNGKLCLIRGNHDSLYLKKTAFDESRFEWIKDYTELKDNNRKIVLCHYPIMCYNGQYRLNTEGKSKTFMLYGHVHDTHDQRLIEEFIRITRETKSCYKDGTVKNIPCNMINCFCMYSDYTPWTLDEWILYWRERGTVE</sequence>
<evidence type="ECO:0000259" key="1">
    <source>
        <dbReference type="Pfam" id="PF00149"/>
    </source>
</evidence>
<dbReference type="RefSeq" id="WP_208428319.1">
    <property type="nucleotide sequence ID" value="NZ_JAEPRJ010000001.1"/>
</dbReference>
<dbReference type="InterPro" id="IPR004843">
    <property type="entry name" value="Calcineurin-like_PHP"/>
</dbReference>
<keyword evidence="3" id="KW-1185">Reference proteome</keyword>
<dbReference type="InterPro" id="IPR029052">
    <property type="entry name" value="Metallo-depent_PP-like"/>
</dbReference>
<feature type="domain" description="Calcineurin-like phosphoesterase" evidence="1">
    <location>
        <begin position="5"/>
        <end position="147"/>
    </location>
</feature>
<proteinExistence type="predicted"/>
<gene>
    <name evidence="2" type="ORF">JJN12_03045</name>
</gene>
<organism evidence="2 3">
    <name type="scientific">Catonella massiliensis</name>
    <dbReference type="NCBI Taxonomy" id="2799636"/>
    <lineage>
        <taxon>Bacteria</taxon>
        <taxon>Bacillati</taxon>
        <taxon>Bacillota</taxon>
        <taxon>Clostridia</taxon>
        <taxon>Lachnospirales</taxon>
        <taxon>Lachnospiraceae</taxon>
        <taxon>Catonella</taxon>
    </lineage>
</organism>
<dbReference type="EMBL" id="JAEPRJ010000001">
    <property type="protein sequence ID" value="MBK5896763.1"/>
    <property type="molecule type" value="Genomic_DNA"/>
</dbReference>
<reference evidence="2 3" key="1">
    <citation type="submission" date="2021-01" db="EMBL/GenBank/DDBJ databases">
        <title>Isolation and description of Catonella massiliensis sp. nov., a novel Catonella species, isolated from a stable periodontitis subject.</title>
        <authorList>
            <person name="Antezack A."/>
            <person name="Boxberger M."/>
            <person name="La Scola B."/>
            <person name="Monnet-Corti V."/>
        </authorList>
    </citation>
    <scope>NUCLEOTIDE SEQUENCE [LARGE SCALE GENOMIC DNA]</scope>
    <source>
        <strain evidence="2 3">Marseille-Q4567</strain>
    </source>
</reference>
<name>A0ABS1IXZ1_9FIRM</name>
<dbReference type="Pfam" id="PF00149">
    <property type="entry name" value="Metallophos"/>
    <property type="match status" value="1"/>
</dbReference>